<dbReference type="Proteomes" id="UP001371305">
    <property type="component" value="Unassembled WGS sequence"/>
</dbReference>
<protein>
    <submittedName>
        <fullName evidence="7">Bax inhibitor-1 family protein</fullName>
    </submittedName>
</protein>
<comment type="caution">
    <text evidence="7">The sequence shown here is derived from an EMBL/GenBank/DDBJ whole genome shotgun (WGS) entry which is preliminary data.</text>
</comment>
<feature type="transmembrane region" description="Helical" evidence="6">
    <location>
        <begin position="64"/>
        <end position="85"/>
    </location>
</feature>
<dbReference type="EMBL" id="JBBUKT010000009">
    <property type="protein sequence ID" value="MEK7952989.1"/>
    <property type="molecule type" value="Genomic_DNA"/>
</dbReference>
<evidence type="ECO:0000256" key="1">
    <source>
        <dbReference type="ARBA" id="ARBA00004141"/>
    </source>
</evidence>
<dbReference type="PANTHER" id="PTHR23291:SF50">
    <property type="entry name" value="PROTEIN LIFEGUARD 4"/>
    <property type="match status" value="1"/>
</dbReference>
<feature type="transmembrane region" description="Helical" evidence="6">
    <location>
        <begin position="150"/>
        <end position="173"/>
    </location>
</feature>
<proteinExistence type="inferred from homology"/>
<dbReference type="RefSeq" id="WP_341406748.1">
    <property type="nucleotide sequence ID" value="NZ_JBBUKT010000009.1"/>
</dbReference>
<organism evidence="7 8">
    <name type="scientific">Luteolibacter soli</name>
    <dbReference type="NCBI Taxonomy" id="3135280"/>
    <lineage>
        <taxon>Bacteria</taxon>
        <taxon>Pseudomonadati</taxon>
        <taxon>Verrucomicrobiota</taxon>
        <taxon>Verrucomicrobiia</taxon>
        <taxon>Verrucomicrobiales</taxon>
        <taxon>Verrucomicrobiaceae</taxon>
        <taxon>Luteolibacter</taxon>
    </lineage>
</organism>
<comment type="similarity">
    <text evidence="2 6">Belongs to the BI1 family.</text>
</comment>
<keyword evidence="4 6" id="KW-1133">Transmembrane helix</keyword>
<evidence type="ECO:0000256" key="6">
    <source>
        <dbReference type="RuleBase" id="RU004379"/>
    </source>
</evidence>
<sequence length="237" mass="25288">MNSSFNPYAVGPVAEAPLETRTDFVRKTYTHVAGAIGLFALVEYLMIQAGLGNAAVSLLGTSKYSWLMVMGAFMGVSWLANKWAYGGASKGMQYAGLALYTVAEAVIFLPLIGIALMRSNGAALIGQATVVTGFLVLGLTAIAFTTKKDFTFLGGMIKIGCFIALGLIVASIFMGFSLGIWFSGAMVLLMAGSILYNTSAIMYHYSPGQHVAAALSLFASIATLFWYVLRMFMSNRN</sequence>
<reference evidence="7 8" key="1">
    <citation type="submission" date="2024-04" db="EMBL/GenBank/DDBJ databases">
        <title>Luteolibacter sp. isolated from soil.</title>
        <authorList>
            <person name="An J."/>
        </authorList>
    </citation>
    <scope>NUCLEOTIDE SEQUENCE [LARGE SCALE GENOMIC DNA]</scope>
    <source>
        <strain evidence="7 8">Y139</strain>
    </source>
</reference>
<name>A0ABU9AYY6_9BACT</name>
<dbReference type="InterPro" id="IPR006214">
    <property type="entry name" value="Bax_inhibitor_1-related"/>
</dbReference>
<evidence type="ECO:0000313" key="8">
    <source>
        <dbReference type="Proteomes" id="UP001371305"/>
    </source>
</evidence>
<gene>
    <name evidence="7" type="ORF">WKV53_20920</name>
</gene>
<feature type="transmembrane region" description="Helical" evidence="6">
    <location>
        <begin position="124"/>
        <end position="144"/>
    </location>
</feature>
<dbReference type="Pfam" id="PF01027">
    <property type="entry name" value="Bax1-I"/>
    <property type="match status" value="1"/>
</dbReference>
<feature type="transmembrane region" description="Helical" evidence="6">
    <location>
        <begin position="97"/>
        <end position="117"/>
    </location>
</feature>
<evidence type="ECO:0000256" key="2">
    <source>
        <dbReference type="ARBA" id="ARBA00010350"/>
    </source>
</evidence>
<evidence type="ECO:0000313" key="7">
    <source>
        <dbReference type="EMBL" id="MEK7952989.1"/>
    </source>
</evidence>
<feature type="transmembrane region" description="Helical" evidence="6">
    <location>
        <begin position="180"/>
        <end position="205"/>
    </location>
</feature>
<evidence type="ECO:0000256" key="5">
    <source>
        <dbReference type="ARBA" id="ARBA00023136"/>
    </source>
</evidence>
<feature type="transmembrane region" description="Helical" evidence="6">
    <location>
        <begin position="32"/>
        <end position="52"/>
    </location>
</feature>
<dbReference type="PANTHER" id="PTHR23291">
    <property type="entry name" value="BAX INHIBITOR-RELATED"/>
    <property type="match status" value="1"/>
</dbReference>
<accession>A0ABU9AYY6</accession>
<evidence type="ECO:0000256" key="4">
    <source>
        <dbReference type="ARBA" id="ARBA00022989"/>
    </source>
</evidence>
<keyword evidence="3 6" id="KW-0812">Transmembrane</keyword>
<comment type="subcellular location">
    <subcellularLocation>
        <location evidence="1">Membrane</location>
        <topology evidence="1">Multi-pass membrane protein</topology>
    </subcellularLocation>
</comment>
<feature type="transmembrane region" description="Helical" evidence="6">
    <location>
        <begin position="211"/>
        <end position="229"/>
    </location>
</feature>
<keyword evidence="8" id="KW-1185">Reference proteome</keyword>
<evidence type="ECO:0000256" key="3">
    <source>
        <dbReference type="ARBA" id="ARBA00022692"/>
    </source>
</evidence>
<keyword evidence="5 6" id="KW-0472">Membrane</keyword>